<dbReference type="EMBL" id="CP001304">
    <property type="protein sequence ID" value="ACL34634.1"/>
    <property type="molecule type" value="Genomic_DNA"/>
</dbReference>
<accession>B8F0Y0</accession>
<dbReference type="Proteomes" id="UP000006103">
    <property type="component" value="Plasmid PBr_lp28-4"/>
</dbReference>
<proteinExistence type="predicted"/>
<dbReference type="AlphaFoldDB" id="B8F0Y0"/>
<evidence type="ECO:0000313" key="2">
    <source>
        <dbReference type="Proteomes" id="UP000006103"/>
    </source>
</evidence>
<reference evidence="1 2" key="1">
    <citation type="journal article" date="2011" name="J. Bacteriol.">
        <title>Whole-genome sequences of two Borrelia afzelii and two Borrelia garinii Lyme disease agent isolates.</title>
        <authorList>
            <person name="Casjens S.R."/>
            <person name="Mongodin E.F."/>
            <person name="Qiu W.-G."/>
            <person name="Dunn J.J."/>
            <person name="Luft B.J."/>
            <person name="Fraser-Liggett C.M."/>
            <person name="Schutzer S.E."/>
        </authorList>
    </citation>
    <scope>NUCLEOTIDE SEQUENCE [LARGE SCALE GENOMIC DNA]</scope>
    <source>
        <strain evidence="1 2">PBr</strain>
    </source>
</reference>
<keyword evidence="2" id="KW-1185">Reference proteome</keyword>
<keyword evidence="1" id="KW-0614">Plasmid</keyword>
<sequence length="40" mass="4734">MLSFMFAFHNLGWQLSILCKNKGLCKVSYTDFLLKKRCTF</sequence>
<geneLocation type="plasmid" evidence="1 2">
    <name>PBr_lp28-4</name>
</geneLocation>
<gene>
    <name evidence="1" type="ORF">BGAPBR_I0001</name>
</gene>
<protein>
    <submittedName>
        <fullName evidence="1">Uncharacterized protein</fullName>
    </submittedName>
</protein>
<name>B8F0Y0_BORGR</name>
<organism evidence="1 2">
    <name type="scientific">Borreliella garinii PBr</name>
    <dbReference type="NCBI Taxonomy" id="498743"/>
    <lineage>
        <taxon>Bacteria</taxon>
        <taxon>Pseudomonadati</taxon>
        <taxon>Spirochaetota</taxon>
        <taxon>Spirochaetia</taxon>
        <taxon>Spirochaetales</taxon>
        <taxon>Borreliaceae</taxon>
        <taxon>Borreliella</taxon>
    </lineage>
</organism>
<evidence type="ECO:0000313" key="1">
    <source>
        <dbReference type="EMBL" id="ACL34634.1"/>
    </source>
</evidence>